<dbReference type="InterPro" id="IPR001867">
    <property type="entry name" value="OmpR/PhoB-type_DNA-bd"/>
</dbReference>
<feature type="region of interest" description="Disordered" evidence="4">
    <location>
        <begin position="1"/>
        <end position="23"/>
    </location>
</feature>
<name>A0AA35RHH8_GEOBA</name>
<dbReference type="InterPro" id="IPR036388">
    <property type="entry name" value="WH-like_DNA-bd_sf"/>
</dbReference>
<evidence type="ECO:0000313" key="8">
    <source>
        <dbReference type="Proteomes" id="UP001174909"/>
    </source>
</evidence>
<dbReference type="PANTHER" id="PTHR48111:SF50">
    <property type="entry name" value="KDP OPERON TRANSCRIPTIONAL REGULATORY PROTEIN KDPE"/>
    <property type="match status" value="1"/>
</dbReference>
<dbReference type="PROSITE" id="PS51755">
    <property type="entry name" value="OMPR_PHOB"/>
    <property type="match status" value="1"/>
</dbReference>
<evidence type="ECO:0000259" key="6">
    <source>
        <dbReference type="PROSITE" id="PS51755"/>
    </source>
</evidence>
<feature type="modified residue" description="4-aspartylphosphate" evidence="2">
    <location>
        <position position="76"/>
    </location>
</feature>
<reference evidence="7" key="1">
    <citation type="submission" date="2023-03" db="EMBL/GenBank/DDBJ databases">
        <authorList>
            <person name="Steffen K."/>
            <person name="Cardenas P."/>
        </authorList>
    </citation>
    <scope>NUCLEOTIDE SEQUENCE</scope>
</reference>
<dbReference type="Gene3D" id="3.40.50.2300">
    <property type="match status" value="1"/>
</dbReference>
<dbReference type="Gene3D" id="1.10.10.10">
    <property type="entry name" value="Winged helix-like DNA-binding domain superfamily/Winged helix DNA-binding domain"/>
    <property type="match status" value="1"/>
</dbReference>
<dbReference type="GO" id="GO:0006355">
    <property type="term" value="P:regulation of DNA-templated transcription"/>
    <property type="evidence" value="ECO:0007669"/>
    <property type="project" value="InterPro"/>
</dbReference>
<comment type="caution">
    <text evidence="7">The sequence shown here is derived from an EMBL/GenBank/DDBJ whole genome shotgun (WGS) entry which is preliminary data.</text>
</comment>
<evidence type="ECO:0000256" key="2">
    <source>
        <dbReference type="PROSITE-ProRule" id="PRU00169"/>
    </source>
</evidence>
<dbReference type="SMART" id="SM00448">
    <property type="entry name" value="REC"/>
    <property type="match status" value="1"/>
</dbReference>
<protein>
    <submittedName>
        <fullName evidence="7">KDP operon transcriptional regulatory protein KdpE</fullName>
    </submittedName>
</protein>
<dbReference type="GO" id="GO:0000156">
    <property type="term" value="F:phosphorelay response regulator activity"/>
    <property type="evidence" value="ECO:0007669"/>
    <property type="project" value="TreeGrafter"/>
</dbReference>
<dbReference type="PROSITE" id="PS50110">
    <property type="entry name" value="RESPONSE_REGULATORY"/>
    <property type="match status" value="1"/>
</dbReference>
<dbReference type="Pfam" id="PF00486">
    <property type="entry name" value="Trans_reg_C"/>
    <property type="match status" value="1"/>
</dbReference>
<dbReference type="InterPro" id="IPR011006">
    <property type="entry name" value="CheY-like_superfamily"/>
</dbReference>
<evidence type="ECO:0000256" key="4">
    <source>
        <dbReference type="SAM" id="MobiDB-lite"/>
    </source>
</evidence>
<dbReference type="SUPFAM" id="SSF46894">
    <property type="entry name" value="C-terminal effector domain of the bipartite response regulators"/>
    <property type="match status" value="1"/>
</dbReference>
<feature type="compositionally biased region" description="Polar residues" evidence="4">
    <location>
        <begin position="1"/>
        <end position="10"/>
    </location>
</feature>
<accession>A0AA35RHH8</accession>
<dbReference type="Pfam" id="PF00072">
    <property type="entry name" value="Response_reg"/>
    <property type="match status" value="1"/>
</dbReference>
<evidence type="ECO:0000259" key="5">
    <source>
        <dbReference type="PROSITE" id="PS50110"/>
    </source>
</evidence>
<dbReference type="CDD" id="cd00383">
    <property type="entry name" value="trans_reg_C"/>
    <property type="match status" value="1"/>
</dbReference>
<dbReference type="Gene3D" id="6.10.250.690">
    <property type="match status" value="1"/>
</dbReference>
<dbReference type="GO" id="GO:0005829">
    <property type="term" value="C:cytosol"/>
    <property type="evidence" value="ECO:0007669"/>
    <property type="project" value="TreeGrafter"/>
</dbReference>
<dbReference type="AlphaFoldDB" id="A0AA35RHH8"/>
<dbReference type="SUPFAM" id="SSF52172">
    <property type="entry name" value="CheY-like"/>
    <property type="match status" value="1"/>
</dbReference>
<keyword evidence="1 3" id="KW-0238">DNA-binding</keyword>
<sequence length="253" mass="28024">MEPTRQTTEEAASYNGEPGNQPTDRATILLVVPDGRTLGTVRRTLSDADFSTIAASELGEIDRLFEQEKPNIVLLDLSKSEQAGMRLTQRLSRDLNVPVIVLSEKGEDNNVARAFEMGADDYLVKPFSPTELVARIKSSLRKHSAYQRGPDVSSGYSLGEVSLDFAGRTLTVSGTTVQLTATEFKLLFELSGNAGRVLTQDELLHRVWGPEYTGEPQLLRSYVKSLRQKLGDNARNPTYIFTEHGIGYRMAKQ</sequence>
<dbReference type="GO" id="GO:0000976">
    <property type="term" value="F:transcription cis-regulatory region binding"/>
    <property type="evidence" value="ECO:0007669"/>
    <property type="project" value="TreeGrafter"/>
</dbReference>
<dbReference type="SMART" id="SM00862">
    <property type="entry name" value="Trans_reg_C"/>
    <property type="match status" value="1"/>
</dbReference>
<dbReference type="InterPro" id="IPR016032">
    <property type="entry name" value="Sig_transdc_resp-reg_C-effctor"/>
</dbReference>
<keyword evidence="2" id="KW-0597">Phosphoprotein</keyword>
<organism evidence="7 8">
    <name type="scientific">Geodia barretti</name>
    <name type="common">Barrett's horny sponge</name>
    <dbReference type="NCBI Taxonomy" id="519541"/>
    <lineage>
        <taxon>Eukaryota</taxon>
        <taxon>Metazoa</taxon>
        <taxon>Porifera</taxon>
        <taxon>Demospongiae</taxon>
        <taxon>Heteroscleromorpha</taxon>
        <taxon>Tetractinellida</taxon>
        <taxon>Astrophorina</taxon>
        <taxon>Geodiidae</taxon>
        <taxon>Geodia</taxon>
    </lineage>
</organism>
<feature type="domain" description="OmpR/PhoB-type" evidence="6">
    <location>
        <begin position="153"/>
        <end position="252"/>
    </location>
</feature>
<dbReference type="Proteomes" id="UP001174909">
    <property type="component" value="Unassembled WGS sequence"/>
</dbReference>
<dbReference type="GO" id="GO:0032993">
    <property type="term" value="C:protein-DNA complex"/>
    <property type="evidence" value="ECO:0007669"/>
    <property type="project" value="TreeGrafter"/>
</dbReference>
<evidence type="ECO:0000256" key="3">
    <source>
        <dbReference type="PROSITE-ProRule" id="PRU01091"/>
    </source>
</evidence>
<gene>
    <name evidence="7" type="ORF">GBAR_LOCUS7463</name>
</gene>
<evidence type="ECO:0000256" key="1">
    <source>
        <dbReference type="ARBA" id="ARBA00023125"/>
    </source>
</evidence>
<keyword evidence="8" id="KW-1185">Reference proteome</keyword>
<evidence type="ECO:0000313" key="7">
    <source>
        <dbReference type="EMBL" id="CAI8011580.1"/>
    </source>
</evidence>
<proteinExistence type="predicted"/>
<feature type="DNA-binding region" description="OmpR/PhoB-type" evidence="3">
    <location>
        <begin position="153"/>
        <end position="252"/>
    </location>
</feature>
<feature type="domain" description="Response regulatory" evidence="5">
    <location>
        <begin position="27"/>
        <end position="140"/>
    </location>
</feature>
<dbReference type="InterPro" id="IPR001789">
    <property type="entry name" value="Sig_transdc_resp-reg_receiver"/>
</dbReference>
<dbReference type="InterPro" id="IPR039420">
    <property type="entry name" value="WalR-like"/>
</dbReference>
<dbReference type="EMBL" id="CASHTH010001111">
    <property type="protein sequence ID" value="CAI8011580.1"/>
    <property type="molecule type" value="Genomic_DNA"/>
</dbReference>
<dbReference type="PANTHER" id="PTHR48111">
    <property type="entry name" value="REGULATOR OF RPOS"/>
    <property type="match status" value="1"/>
</dbReference>